<dbReference type="GO" id="GO:0003700">
    <property type="term" value="F:DNA-binding transcription factor activity"/>
    <property type="evidence" value="ECO:0007669"/>
    <property type="project" value="InterPro"/>
</dbReference>
<reference evidence="2 3" key="1">
    <citation type="journal article" date="2016" name="Nat. Commun.">
        <title>Thousands of microbial genomes shed light on interconnected biogeochemical processes in an aquifer system.</title>
        <authorList>
            <person name="Anantharaman K."/>
            <person name="Brown C.T."/>
            <person name="Hug L.A."/>
            <person name="Sharon I."/>
            <person name="Castelle C.J."/>
            <person name="Probst A.J."/>
            <person name="Thomas B.C."/>
            <person name="Singh A."/>
            <person name="Wilkins M.J."/>
            <person name="Karaoz U."/>
            <person name="Brodie E.L."/>
            <person name="Williams K.H."/>
            <person name="Hubbard S.S."/>
            <person name="Banfield J.F."/>
        </authorList>
    </citation>
    <scope>NUCLEOTIDE SEQUENCE [LARGE SCALE GENOMIC DNA]</scope>
</reference>
<proteinExistence type="predicted"/>
<evidence type="ECO:0000259" key="1">
    <source>
        <dbReference type="PROSITE" id="PS50995"/>
    </source>
</evidence>
<organism evidence="2 3">
    <name type="scientific">Candidatus Zambryskibacteria bacterium RIFCSPHIGHO2_01_FULL_46_30</name>
    <dbReference type="NCBI Taxonomy" id="1802739"/>
    <lineage>
        <taxon>Bacteria</taxon>
        <taxon>Candidatus Zambryskiibacteriota</taxon>
    </lineage>
</organism>
<comment type="caution">
    <text evidence="2">The sequence shown here is derived from an EMBL/GenBank/DDBJ whole genome shotgun (WGS) entry which is preliminary data.</text>
</comment>
<dbReference type="PROSITE" id="PS50995">
    <property type="entry name" value="HTH_MARR_2"/>
    <property type="match status" value="1"/>
</dbReference>
<sequence length="145" mass="16558">MTNRKQKVKELMESFQSLKRSMMFQTAGSLKIPRITPSQWGVLMIVEGLGKTTVKDVAKTLGITSSAATQLIDGLVTSGYVVREEHAEDRRRVTLTLSTKTKKQVEKMKEEGIKHFLKLFEVLSDEEFGQFILLNKKITDSFRYK</sequence>
<dbReference type="PANTHER" id="PTHR33164">
    <property type="entry name" value="TRANSCRIPTIONAL REGULATOR, MARR FAMILY"/>
    <property type="match status" value="1"/>
</dbReference>
<dbReference type="GO" id="GO:0006950">
    <property type="term" value="P:response to stress"/>
    <property type="evidence" value="ECO:0007669"/>
    <property type="project" value="TreeGrafter"/>
</dbReference>
<protein>
    <recommendedName>
        <fullName evidence="1">HTH marR-type domain-containing protein</fullName>
    </recommendedName>
</protein>
<name>A0A1G2T197_9BACT</name>
<evidence type="ECO:0000313" key="3">
    <source>
        <dbReference type="Proteomes" id="UP000177746"/>
    </source>
</evidence>
<dbReference type="Pfam" id="PF12802">
    <property type="entry name" value="MarR_2"/>
    <property type="match status" value="1"/>
</dbReference>
<dbReference type="InterPro" id="IPR036390">
    <property type="entry name" value="WH_DNA-bd_sf"/>
</dbReference>
<dbReference type="PANTHER" id="PTHR33164:SF99">
    <property type="entry name" value="MARR FAMILY REGULATORY PROTEIN"/>
    <property type="match status" value="1"/>
</dbReference>
<gene>
    <name evidence="2" type="ORF">A2665_00735</name>
</gene>
<dbReference type="PRINTS" id="PR00598">
    <property type="entry name" value="HTHMARR"/>
</dbReference>
<dbReference type="SUPFAM" id="SSF46785">
    <property type="entry name" value="Winged helix' DNA-binding domain"/>
    <property type="match status" value="1"/>
</dbReference>
<dbReference type="EMBL" id="MHVI01000029">
    <property type="protein sequence ID" value="OHA90788.1"/>
    <property type="molecule type" value="Genomic_DNA"/>
</dbReference>
<feature type="domain" description="HTH marR-type" evidence="1">
    <location>
        <begin position="4"/>
        <end position="140"/>
    </location>
</feature>
<dbReference type="SMART" id="SM00347">
    <property type="entry name" value="HTH_MARR"/>
    <property type="match status" value="1"/>
</dbReference>
<dbReference type="InterPro" id="IPR039422">
    <property type="entry name" value="MarR/SlyA-like"/>
</dbReference>
<accession>A0A1G2T197</accession>
<dbReference type="InterPro" id="IPR036388">
    <property type="entry name" value="WH-like_DNA-bd_sf"/>
</dbReference>
<dbReference type="InterPro" id="IPR000835">
    <property type="entry name" value="HTH_MarR-typ"/>
</dbReference>
<dbReference type="Gene3D" id="1.10.10.10">
    <property type="entry name" value="Winged helix-like DNA-binding domain superfamily/Winged helix DNA-binding domain"/>
    <property type="match status" value="1"/>
</dbReference>
<dbReference type="Proteomes" id="UP000177746">
    <property type="component" value="Unassembled WGS sequence"/>
</dbReference>
<dbReference type="AlphaFoldDB" id="A0A1G2T197"/>
<evidence type="ECO:0000313" key="2">
    <source>
        <dbReference type="EMBL" id="OHA90788.1"/>
    </source>
</evidence>